<dbReference type="SMART" id="SM00915">
    <property type="entry name" value="Jacalin"/>
    <property type="match status" value="1"/>
</dbReference>
<sequence length="190" mass="20968">MKICFSFLATLAFVQGDMYDLPDFVEKCTVTGGPHGRPFDDTSMVVPGQKVTKITLCHGDRVDGIGITFVPPEGMSQDPFHGSKNKCHDHDLASDEYIKYFEVQTTKTSTTRIGYIRLMTNTGRYIEGGKERKGTAKKEGCKAPDDNHQLAAFFGREGEEIDAIGPVWTLRNPVEVVPGQPPSGPEQKML</sequence>
<name>A0A0P1ADZ9_PLAHL</name>
<dbReference type="OrthoDB" id="40902at2759"/>
<feature type="chain" id="PRO_5006058593" evidence="1">
    <location>
        <begin position="17"/>
        <end position="190"/>
    </location>
</feature>
<dbReference type="PROSITE" id="PS51752">
    <property type="entry name" value="JACALIN_LECTIN"/>
    <property type="match status" value="1"/>
</dbReference>
<protein>
    <submittedName>
        <fullName evidence="3">Mannose-binding lectin</fullName>
    </submittedName>
</protein>
<dbReference type="Proteomes" id="UP000054928">
    <property type="component" value="Unassembled WGS sequence"/>
</dbReference>
<dbReference type="InterPro" id="IPR001229">
    <property type="entry name" value="Jacalin-like_lectin_dom"/>
</dbReference>
<keyword evidence="4" id="KW-1185">Reference proteome</keyword>
<dbReference type="SUPFAM" id="SSF51101">
    <property type="entry name" value="Mannose-binding lectins"/>
    <property type="match status" value="1"/>
</dbReference>
<dbReference type="RefSeq" id="XP_024575503.1">
    <property type="nucleotide sequence ID" value="XM_024724647.1"/>
</dbReference>
<dbReference type="GO" id="GO:0030246">
    <property type="term" value="F:carbohydrate binding"/>
    <property type="evidence" value="ECO:0007669"/>
    <property type="project" value="UniProtKB-KW"/>
</dbReference>
<evidence type="ECO:0000259" key="2">
    <source>
        <dbReference type="PROSITE" id="PS51752"/>
    </source>
</evidence>
<keyword evidence="1" id="KW-0732">Signal</keyword>
<evidence type="ECO:0000313" key="4">
    <source>
        <dbReference type="Proteomes" id="UP000054928"/>
    </source>
</evidence>
<dbReference type="AlphaFoldDB" id="A0A0P1ADZ9"/>
<keyword evidence="3" id="KW-0430">Lectin</keyword>
<reference evidence="4" key="1">
    <citation type="submission" date="2014-09" db="EMBL/GenBank/DDBJ databases">
        <authorList>
            <person name="Sharma Rahul"/>
            <person name="Thines Marco"/>
        </authorList>
    </citation>
    <scope>NUCLEOTIDE SEQUENCE [LARGE SCALE GENOMIC DNA]</scope>
</reference>
<feature type="signal peptide" evidence="1">
    <location>
        <begin position="1"/>
        <end position="16"/>
    </location>
</feature>
<dbReference type="InterPro" id="IPR036404">
    <property type="entry name" value="Jacalin-like_lectin_dom_sf"/>
</dbReference>
<dbReference type="Gene3D" id="2.100.10.30">
    <property type="entry name" value="Jacalin-like lectin domain"/>
    <property type="match status" value="1"/>
</dbReference>
<feature type="domain" description="Jacalin-type lectin" evidence="2">
    <location>
        <begin position="25"/>
        <end position="170"/>
    </location>
</feature>
<dbReference type="EMBL" id="CCYD01000349">
    <property type="protein sequence ID" value="CEG39134.1"/>
    <property type="molecule type" value="Genomic_DNA"/>
</dbReference>
<dbReference type="GeneID" id="36404245"/>
<proteinExistence type="predicted"/>
<organism evidence="3 4">
    <name type="scientific">Plasmopara halstedii</name>
    <name type="common">Downy mildew of sunflower</name>
    <dbReference type="NCBI Taxonomy" id="4781"/>
    <lineage>
        <taxon>Eukaryota</taxon>
        <taxon>Sar</taxon>
        <taxon>Stramenopiles</taxon>
        <taxon>Oomycota</taxon>
        <taxon>Peronosporomycetes</taxon>
        <taxon>Peronosporales</taxon>
        <taxon>Peronosporaceae</taxon>
        <taxon>Plasmopara</taxon>
    </lineage>
</organism>
<dbReference type="OMA" id="WDEYRSH"/>
<evidence type="ECO:0000256" key="1">
    <source>
        <dbReference type="SAM" id="SignalP"/>
    </source>
</evidence>
<accession>A0A0P1ADZ9</accession>
<evidence type="ECO:0000313" key="3">
    <source>
        <dbReference type="EMBL" id="CEG39134.1"/>
    </source>
</evidence>
<dbReference type="Pfam" id="PF01419">
    <property type="entry name" value="Jacalin"/>
    <property type="match status" value="1"/>
</dbReference>